<evidence type="ECO:0000313" key="1">
    <source>
        <dbReference type="EMBL" id="OIN57963.1"/>
    </source>
</evidence>
<dbReference type="Pfam" id="PF12771">
    <property type="entry name" value="SusD-like_2"/>
    <property type="match status" value="1"/>
</dbReference>
<comment type="caution">
    <text evidence="1">The sequence shown here is derived from an EMBL/GenBank/DDBJ whole genome shotgun (WGS) entry which is preliminary data.</text>
</comment>
<reference evidence="1 2" key="1">
    <citation type="submission" date="2016-10" db="EMBL/GenBank/DDBJ databases">
        <title>Arsenicibacter rosenii gen. nov., sp. nov., an efficient arsenic-methylating bacterium isolated from an arsenic-contaminated paddy soil.</title>
        <authorList>
            <person name="Huang K."/>
        </authorList>
    </citation>
    <scope>NUCLEOTIDE SEQUENCE [LARGE SCALE GENOMIC DNA]</scope>
    <source>
        <strain evidence="1 2">SM-1</strain>
    </source>
</reference>
<gene>
    <name evidence="1" type="ORF">BLX24_17905</name>
</gene>
<dbReference type="PROSITE" id="PS51257">
    <property type="entry name" value="PROKAR_LIPOPROTEIN"/>
    <property type="match status" value="1"/>
</dbReference>
<proteinExistence type="predicted"/>
<dbReference type="AlphaFoldDB" id="A0A1S2VGV7"/>
<dbReference type="Gene3D" id="1.25.40.390">
    <property type="match status" value="1"/>
</dbReference>
<sequence length="505" mass="56170">MNNIKKFAIGALVVVLGTVSGCKDDYFDINNNPNQATSAPPELVLPTALNATGTYFATNFPFLNLWMGYWNWSGNYSISQSDKNYQFTTTYFNDIWTDAYTRLKDYDFVEKQGAAASQPYLQAIAKVMKALHFQILVDTYGNVPYTGALKGATNLQPAYENGQAIYDNLMVQLDSALILINQGNARVNAGEESLNIGANDIMFQGDMGKWSRFTNTLKLRMLLRQSEKSDRQAYIQTELAKIKASNIGFLHEGENASVNPGYTNSTNRQSPFYGAFGYSVSGATVELNNQYRGNKYGIDFYTQTNDSRLGFFYSASSTGGAYRGTYFGDINTLVNSQTSGIGPGLLHSAEQDAVILSSHEAFFLQAEAAQRGWITGSAKTLYQTAITESYRNLDVQDDTGTPEEYAQEYYSQNIANVGWDASPNKIEAIITQKWASLNGFSPYEAWSDYRRLGLPAVPVSRDPSVTVRQIPVRLLYPQSEYSYNGTNVQAQGQISQFTTKVFWIK</sequence>
<dbReference type="RefSeq" id="WP_071504553.1">
    <property type="nucleotide sequence ID" value="NZ_MORL01000009.1"/>
</dbReference>
<accession>A0A1S2VGV7</accession>
<dbReference type="SUPFAM" id="SSF48452">
    <property type="entry name" value="TPR-like"/>
    <property type="match status" value="1"/>
</dbReference>
<evidence type="ECO:0000313" key="2">
    <source>
        <dbReference type="Proteomes" id="UP000181790"/>
    </source>
</evidence>
<dbReference type="InterPro" id="IPR041662">
    <property type="entry name" value="SusD-like_2"/>
</dbReference>
<dbReference type="Proteomes" id="UP000181790">
    <property type="component" value="Unassembled WGS sequence"/>
</dbReference>
<protein>
    <recommendedName>
        <fullName evidence="3">SusD/RagB family nutrient-binding outer membrane lipoprotein</fullName>
    </recommendedName>
</protein>
<name>A0A1S2VGV7_9BACT</name>
<evidence type="ECO:0008006" key="3">
    <source>
        <dbReference type="Google" id="ProtNLM"/>
    </source>
</evidence>
<organism evidence="1 2">
    <name type="scientific">Arsenicibacter rosenii</name>
    <dbReference type="NCBI Taxonomy" id="1750698"/>
    <lineage>
        <taxon>Bacteria</taxon>
        <taxon>Pseudomonadati</taxon>
        <taxon>Bacteroidota</taxon>
        <taxon>Cytophagia</taxon>
        <taxon>Cytophagales</taxon>
        <taxon>Spirosomataceae</taxon>
        <taxon>Arsenicibacter</taxon>
    </lineage>
</organism>
<keyword evidence="2" id="KW-1185">Reference proteome</keyword>
<dbReference type="InterPro" id="IPR011990">
    <property type="entry name" value="TPR-like_helical_dom_sf"/>
</dbReference>
<dbReference type="OrthoDB" id="614457at2"/>
<dbReference type="EMBL" id="MORL01000009">
    <property type="protein sequence ID" value="OIN57963.1"/>
    <property type="molecule type" value="Genomic_DNA"/>
</dbReference>